<dbReference type="PIRSF" id="PIRSF032038">
    <property type="entry name" value="UCP023238"/>
    <property type="match status" value="1"/>
</dbReference>
<name>A0A418Q366_9SPHN</name>
<evidence type="ECO:0000313" key="3">
    <source>
        <dbReference type="Proteomes" id="UP000285023"/>
    </source>
</evidence>
<dbReference type="EMBL" id="QXTF01000001">
    <property type="protein sequence ID" value="RIX32331.1"/>
    <property type="molecule type" value="Genomic_DNA"/>
</dbReference>
<dbReference type="Proteomes" id="UP000285023">
    <property type="component" value="Unassembled WGS sequence"/>
</dbReference>
<accession>A0A418Q366</accession>
<evidence type="ECO:0000313" key="2">
    <source>
        <dbReference type="EMBL" id="RIX32331.1"/>
    </source>
</evidence>
<keyword evidence="1" id="KW-0732">Signal</keyword>
<proteinExistence type="predicted"/>
<keyword evidence="3" id="KW-1185">Reference proteome</keyword>
<dbReference type="AlphaFoldDB" id="A0A418Q366"/>
<evidence type="ECO:0008006" key="4">
    <source>
        <dbReference type="Google" id="ProtNLM"/>
    </source>
</evidence>
<feature type="chain" id="PRO_5018975483" description="Lipoprotein" evidence="1">
    <location>
        <begin position="21"/>
        <end position="174"/>
    </location>
</feature>
<sequence>MKIQCLLATVMLVGGAPAMAKKNVDAGTPAQVQKLIGCRAITDPAQRLACFDRESSGIEQAIAKKDLVVVDREQARATRRSLFGFSLPGFGGLFGDDGEESVKQIESTVASSVRNGDGGWTVRLADNTTWMQTDDTPLGLSPKPGQKVVVRRGSMGSYYLSVNRQPGFKVKRVG</sequence>
<reference evidence="2 3" key="1">
    <citation type="submission" date="2018-09" db="EMBL/GenBank/DDBJ databases">
        <title>Sphingomonas sp. DAC4.</title>
        <authorList>
            <person name="Seo T."/>
        </authorList>
    </citation>
    <scope>NUCLEOTIDE SEQUENCE [LARGE SCALE GENOMIC DNA]</scope>
    <source>
        <strain evidence="2 3">DAC4</strain>
    </source>
</reference>
<organism evidence="2 3">
    <name type="scientific">Sphingomonas edaphi</name>
    <dbReference type="NCBI Taxonomy" id="2315689"/>
    <lineage>
        <taxon>Bacteria</taxon>
        <taxon>Pseudomonadati</taxon>
        <taxon>Pseudomonadota</taxon>
        <taxon>Alphaproteobacteria</taxon>
        <taxon>Sphingomonadales</taxon>
        <taxon>Sphingomonadaceae</taxon>
        <taxon>Sphingomonas</taxon>
    </lineage>
</organism>
<dbReference type="RefSeq" id="WP_147416704.1">
    <property type="nucleotide sequence ID" value="NZ_QXTF01000001.1"/>
</dbReference>
<comment type="caution">
    <text evidence="2">The sequence shown here is derived from an EMBL/GenBank/DDBJ whole genome shotgun (WGS) entry which is preliminary data.</text>
</comment>
<protein>
    <recommendedName>
        <fullName evidence="4">Lipoprotein</fullName>
    </recommendedName>
</protein>
<feature type="signal peptide" evidence="1">
    <location>
        <begin position="1"/>
        <end position="20"/>
    </location>
</feature>
<evidence type="ECO:0000256" key="1">
    <source>
        <dbReference type="SAM" id="SignalP"/>
    </source>
</evidence>
<dbReference type="OrthoDB" id="7596780at2"/>
<dbReference type="InterPro" id="IPR016987">
    <property type="entry name" value="UCP023238"/>
</dbReference>
<gene>
    <name evidence="2" type="ORF">D3M59_05105</name>
</gene>